<dbReference type="Proteomes" id="UP001171111">
    <property type="component" value="Unassembled WGS sequence"/>
</dbReference>
<evidence type="ECO:0000259" key="2">
    <source>
        <dbReference type="Pfam" id="PF12870"/>
    </source>
</evidence>
<protein>
    <submittedName>
        <fullName evidence="3">DUF4878 domain-containing protein</fullName>
    </submittedName>
</protein>
<gene>
    <name evidence="3" type="ORF">Q2362_02100</name>
</gene>
<name>A0ABT8T628_9BACT</name>
<evidence type="ECO:0000313" key="3">
    <source>
        <dbReference type="EMBL" id="MDO2408891.1"/>
    </source>
</evidence>
<dbReference type="RefSeq" id="WP_273934033.1">
    <property type="nucleotide sequence ID" value="NZ_JAQSLJ010000003.1"/>
</dbReference>
<organism evidence="3 4">
    <name type="scientific">Campylobacter magnus</name>
    <dbReference type="NCBI Taxonomy" id="3026462"/>
    <lineage>
        <taxon>Bacteria</taxon>
        <taxon>Pseudomonadati</taxon>
        <taxon>Campylobacterota</taxon>
        <taxon>Epsilonproteobacteria</taxon>
        <taxon>Campylobacterales</taxon>
        <taxon>Campylobacteraceae</taxon>
        <taxon>Campylobacter</taxon>
    </lineage>
</organism>
<dbReference type="EMBL" id="JAULJQ010000002">
    <property type="protein sequence ID" value="MDO2408891.1"/>
    <property type="molecule type" value="Genomic_DNA"/>
</dbReference>
<feature type="chain" id="PRO_5047532136" evidence="1">
    <location>
        <begin position="24"/>
        <end position="128"/>
    </location>
</feature>
<accession>A0ABT8T628</accession>
<keyword evidence="1" id="KW-0732">Signal</keyword>
<feature type="signal peptide" evidence="1">
    <location>
        <begin position="1"/>
        <end position="23"/>
    </location>
</feature>
<dbReference type="Pfam" id="PF12870">
    <property type="entry name" value="DUF4878"/>
    <property type="match status" value="1"/>
</dbReference>
<keyword evidence="4" id="KW-1185">Reference proteome</keyword>
<dbReference type="InterPro" id="IPR024267">
    <property type="entry name" value="DUF4878"/>
</dbReference>
<proteinExistence type="predicted"/>
<evidence type="ECO:0000313" key="4">
    <source>
        <dbReference type="Proteomes" id="UP001171111"/>
    </source>
</evidence>
<evidence type="ECO:0000256" key="1">
    <source>
        <dbReference type="SAM" id="SignalP"/>
    </source>
</evidence>
<comment type="caution">
    <text evidence="3">The sequence shown here is derived from an EMBL/GenBank/DDBJ whole genome shotgun (WGS) entry which is preliminary data.</text>
</comment>
<sequence length="128" mass="14242">MKFTRLLLIAILTFFITCGQESAEDVALNAIKALISGNDKKLSEYFALDEVTKSQGEQSAIKSKLKETSQELQEKIAKNGGLKDILVLNSTDEDDGIVVEINMLFNNQNSEKSQVKLEKIDGRWAVSF</sequence>
<dbReference type="Gene3D" id="3.10.450.50">
    <property type="match status" value="1"/>
</dbReference>
<reference evidence="3 4" key="1">
    <citation type="submission" date="2023-06" db="EMBL/GenBank/DDBJ databases">
        <title>Campylobacter magnum sp. nov., isolated from cecal contents of domestic pigs (Sus scrofa domesticus).</title>
        <authorList>
            <person name="Papic B."/>
            <person name="Gruntar I."/>
        </authorList>
    </citation>
    <scope>NUCLEOTIDE SEQUENCE [LARGE SCALE GENOMIC DNA]</scope>
    <source>
        <strain evidence="4">34484-21</strain>
    </source>
</reference>
<feature type="domain" description="DUF4878" evidence="2">
    <location>
        <begin position="17"/>
        <end position="126"/>
    </location>
</feature>